<dbReference type="Gene3D" id="3.30.420.80">
    <property type="entry name" value="Ribosomal protein S11"/>
    <property type="match status" value="1"/>
</dbReference>
<keyword evidence="2" id="KW-0689">Ribosomal protein</keyword>
<proteinExistence type="inferred from homology"/>
<reference evidence="5 6" key="1">
    <citation type="journal article" date="2013" name="Proc. Natl. Acad. Sci. U.S.A.">
        <title>Fine-scale variation in meiotic recombination in Mimulus inferred from population shotgun sequencing.</title>
        <authorList>
            <person name="Hellsten U."/>
            <person name="Wright K.M."/>
            <person name="Jenkins J."/>
            <person name="Shu S."/>
            <person name="Yuan Y."/>
            <person name="Wessler S.R."/>
            <person name="Schmutz J."/>
            <person name="Willis J.H."/>
            <person name="Rokhsar D.S."/>
        </authorList>
    </citation>
    <scope>NUCLEOTIDE SEQUENCE [LARGE SCALE GENOMIC DNA]</scope>
    <source>
        <strain evidence="6">cv. DUN x IM62</strain>
    </source>
</reference>
<dbReference type="SUPFAM" id="SSF53137">
    <property type="entry name" value="Translational machinery components"/>
    <property type="match status" value="1"/>
</dbReference>
<dbReference type="AlphaFoldDB" id="A0A022RGR2"/>
<gene>
    <name evidence="5" type="ORF">MIMGU_mgv1a021244mg</name>
</gene>
<keyword evidence="6" id="KW-1185">Reference proteome</keyword>
<dbReference type="GO" id="GO:0003735">
    <property type="term" value="F:structural constituent of ribosome"/>
    <property type="evidence" value="ECO:0007669"/>
    <property type="project" value="InterPro"/>
</dbReference>
<dbReference type="Pfam" id="PF00411">
    <property type="entry name" value="Ribosomal_S11"/>
    <property type="match status" value="1"/>
</dbReference>
<dbReference type="InterPro" id="IPR036967">
    <property type="entry name" value="Ribosomal_uS11_sf"/>
</dbReference>
<dbReference type="GO" id="GO:0006412">
    <property type="term" value="P:translation"/>
    <property type="evidence" value="ECO:0007669"/>
    <property type="project" value="InterPro"/>
</dbReference>
<accession>A0A022RGR2</accession>
<keyword evidence="3" id="KW-0687">Ribonucleoprotein</keyword>
<dbReference type="InterPro" id="IPR001971">
    <property type="entry name" value="Ribosomal_uS11"/>
</dbReference>
<dbReference type="STRING" id="4155.A0A022RGR2"/>
<evidence type="ECO:0000313" key="5">
    <source>
        <dbReference type="EMBL" id="EYU38953.1"/>
    </source>
</evidence>
<dbReference type="GO" id="GO:0005840">
    <property type="term" value="C:ribosome"/>
    <property type="evidence" value="ECO:0007669"/>
    <property type="project" value="UniProtKB-KW"/>
</dbReference>
<comment type="similarity">
    <text evidence="1">Belongs to the universal ribosomal protein uS11 family.</text>
</comment>
<feature type="non-terminal residue" evidence="5">
    <location>
        <position position="1"/>
    </location>
</feature>
<evidence type="ECO:0000313" key="6">
    <source>
        <dbReference type="Proteomes" id="UP000030748"/>
    </source>
</evidence>
<dbReference type="Proteomes" id="UP000030748">
    <property type="component" value="Unassembled WGS sequence"/>
</dbReference>
<dbReference type="EMBL" id="KI630464">
    <property type="protein sequence ID" value="EYU38953.1"/>
    <property type="molecule type" value="Genomic_DNA"/>
</dbReference>
<evidence type="ECO:0000256" key="1">
    <source>
        <dbReference type="ARBA" id="ARBA00006194"/>
    </source>
</evidence>
<evidence type="ECO:0000256" key="3">
    <source>
        <dbReference type="ARBA" id="ARBA00023274"/>
    </source>
</evidence>
<evidence type="ECO:0000256" key="2">
    <source>
        <dbReference type="ARBA" id="ARBA00022980"/>
    </source>
</evidence>
<organism evidence="5 6">
    <name type="scientific">Erythranthe guttata</name>
    <name type="common">Yellow monkey flower</name>
    <name type="synonym">Mimulus guttatus</name>
    <dbReference type="NCBI Taxonomy" id="4155"/>
    <lineage>
        <taxon>Eukaryota</taxon>
        <taxon>Viridiplantae</taxon>
        <taxon>Streptophyta</taxon>
        <taxon>Embryophyta</taxon>
        <taxon>Tracheophyta</taxon>
        <taxon>Spermatophyta</taxon>
        <taxon>Magnoliopsida</taxon>
        <taxon>eudicotyledons</taxon>
        <taxon>Gunneridae</taxon>
        <taxon>Pentapetalae</taxon>
        <taxon>asterids</taxon>
        <taxon>lamiids</taxon>
        <taxon>Lamiales</taxon>
        <taxon>Phrymaceae</taxon>
        <taxon>Erythranthe</taxon>
    </lineage>
</organism>
<dbReference type="PANTHER" id="PTHR11759">
    <property type="entry name" value="40S RIBOSOMAL PROTEIN S14/30S RIBOSOMAL PROTEIN S11"/>
    <property type="match status" value="1"/>
</dbReference>
<protein>
    <recommendedName>
        <fullName evidence="7">Ribosomal protein S11</fullName>
    </recommendedName>
</protein>
<feature type="region of interest" description="Disordered" evidence="4">
    <location>
        <begin position="1"/>
        <end position="20"/>
    </location>
</feature>
<evidence type="ECO:0000256" key="4">
    <source>
        <dbReference type="SAM" id="MobiDB-lite"/>
    </source>
</evidence>
<evidence type="ECO:0008006" key="7">
    <source>
        <dbReference type="Google" id="ProtNLM"/>
    </source>
</evidence>
<dbReference type="GO" id="GO:1990904">
    <property type="term" value="C:ribonucleoprotein complex"/>
    <property type="evidence" value="ECO:0007669"/>
    <property type="project" value="UniProtKB-KW"/>
</dbReference>
<name>A0A022RGR2_ERYGU</name>
<sequence length="68" mass="7304">VRGPVVSWSSADTSGFKGKKRGTPFAAQMATTNAIRTVVDQGMQRAEVMIKGFGLGRDTTLRAICFLI</sequence>